<gene>
    <name evidence="5" type="ORF">GCM10022287_28930</name>
</gene>
<keyword evidence="6" id="KW-1185">Reference proteome</keyword>
<evidence type="ECO:0000259" key="4">
    <source>
        <dbReference type="SMART" id="SM00563"/>
    </source>
</evidence>
<evidence type="ECO:0000256" key="2">
    <source>
        <dbReference type="ARBA" id="ARBA00023315"/>
    </source>
</evidence>
<dbReference type="CDD" id="cd07989">
    <property type="entry name" value="LPLAT_AGPAT-like"/>
    <property type="match status" value="1"/>
</dbReference>
<dbReference type="Pfam" id="PF01553">
    <property type="entry name" value="Acyltransferase"/>
    <property type="match status" value="1"/>
</dbReference>
<evidence type="ECO:0000256" key="1">
    <source>
        <dbReference type="ARBA" id="ARBA00022679"/>
    </source>
</evidence>
<feature type="domain" description="Phospholipid/glycerol acyltransferase" evidence="4">
    <location>
        <begin position="43"/>
        <end position="164"/>
    </location>
</feature>
<dbReference type="EMBL" id="BAABBW010000005">
    <property type="protein sequence ID" value="GAA4178524.1"/>
    <property type="molecule type" value="Genomic_DNA"/>
</dbReference>
<dbReference type="PANTHER" id="PTHR10434">
    <property type="entry name" value="1-ACYL-SN-GLYCEROL-3-PHOSPHATE ACYLTRANSFERASE"/>
    <property type="match status" value="1"/>
</dbReference>
<sequence length="251" mass="27780">MARKETSRPTVFWPMAWICFGLLGGSVKFRVAHPERIPAQGAYVIAPNHYSEIDPVIVGMMLYRAGRIPSFLAKASLFKVPIVGWFLRRSGQVPVERTAVAAAHAPSPFAGARSLVEKQRIVVVYPEGTLTREPDMWPMRGKTGAARIALEQGIPVIPVAHWGTQALMARYGKKVNLFRRHPIDFAIGEPVDLSEFEGKPIDQHLLAAATEKIMAAITQQLETLRGEKAPAGRWDPARQGQAETGRYHERG</sequence>
<organism evidence="5 6">
    <name type="scientific">Gryllotalpicola koreensis</name>
    <dbReference type="NCBI Taxonomy" id="993086"/>
    <lineage>
        <taxon>Bacteria</taxon>
        <taxon>Bacillati</taxon>
        <taxon>Actinomycetota</taxon>
        <taxon>Actinomycetes</taxon>
        <taxon>Micrococcales</taxon>
        <taxon>Microbacteriaceae</taxon>
        <taxon>Gryllotalpicola</taxon>
    </lineage>
</organism>
<evidence type="ECO:0000313" key="6">
    <source>
        <dbReference type="Proteomes" id="UP001501079"/>
    </source>
</evidence>
<dbReference type="SMART" id="SM00563">
    <property type="entry name" value="PlsC"/>
    <property type="match status" value="1"/>
</dbReference>
<keyword evidence="1" id="KW-0808">Transferase</keyword>
<dbReference type="InterPro" id="IPR002123">
    <property type="entry name" value="Plipid/glycerol_acylTrfase"/>
</dbReference>
<accession>A0ABP8A5V4</accession>
<reference evidence="6" key="1">
    <citation type="journal article" date="2019" name="Int. J. Syst. Evol. Microbiol.">
        <title>The Global Catalogue of Microorganisms (GCM) 10K type strain sequencing project: providing services to taxonomists for standard genome sequencing and annotation.</title>
        <authorList>
            <consortium name="The Broad Institute Genomics Platform"/>
            <consortium name="The Broad Institute Genome Sequencing Center for Infectious Disease"/>
            <person name="Wu L."/>
            <person name="Ma J."/>
        </authorList>
    </citation>
    <scope>NUCLEOTIDE SEQUENCE [LARGE SCALE GENOMIC DNA]</scope>
    <source>
        <strain evidence="6">JCM 17591</strain>
    </source>
</reference>
<keyword evidence="2 5" id="KW-0012">Acyltransferase</keyword>
<dbReference type="GO" id="GO:0016746">
    <property type="term" value="F:acyltransferase activity"/>
    <property type="evidence" value="ECO:0007669"/>
    <property type="project" value="UniProtKB-KW"/>
</dbReference>
<protein>
    <submittedName>
        <fullName evidence="5">Lysophospholipid acyltransferase family protein</fullName>
    </submittedName>
</protein>
<evidence type="ECO:0000256" key="3">
    <source>
        <dbReference type="SAM" id="MobiDB-lite"/>
    </source>
</evidence>
<feature type="region of interest" description="Disordered" evidence="3">
    <location>
        <begin position="227"/>
        <end position="251"/>
    </location>
</feature>
<dbReference type="PANTHER" id="PTHR10434:SF55">
    <property type="entry name" value="POSSIBLE ACYLTRANSFERASE"/>
    <property type="match status" value="1"/>
</dbReference>
<dbReference type="Proteomes" id="UP001501079">
    <property type="component" value="Unassembled WGS sequence"/>
</dbReference>
<name>A0ABP8A5V4_9MICO</name>
<dbReference type="RefSeq" id="WP_344755669.1">
    <property type="nucleotide sequence ID" value="NZ_BAABBW010000005.1"/>
</dbReference>
<dbReference type="SUPFAM" id="SSF69593">
    <property type="entry name" value="Glycerol-3-phosphate (1)-acyltransferase"/>
    <property type="match status" value="1"/>
</dbReference>
<evidence type="ECO:0000313" key="5">
    <source>
        <dbReference type="EMBL" id="GAA4178524.1"/>
    </source>
</evidence>
<comment type="caution">
    <text evidence="5">The sequence shown here is derived from an EMBL/GenBank/DDBJ whole genome shotgun (WGS) entry which is preliminary data.</text>
</comment>
<proteinExistence type="predicted"/>